<dbReference type="GO" id="GO:0046677">
    <property type="term" value="P:response to antibiotic"/>
    <property type="evidence" value="ECO:0007669"/>
    <property type="project" value="UniProtKB-KW"/>
</dbReference>
<accession>A0A1J4NWF7</accession>
<dbReference type="GO" id="GO:0005886">
    <property type="term" value="C:plasma membrane"/>
    <property type="evidence" value="ECO:0007669"/>
    <property type="project" value="UniProtKB-SubCell"/>
</dbReference>
<evidence type="ECO:0000256" key="3">
    <source>
        <dbReference type="ARBA" id="ARBA00022989"/>
    </source>
</evidence>
<dbReference type="InterPro" id="IPR011701">
    <property type="entry name" value="MFS"/>
</dbReference>
<feature type="transmembrane region" description="Helical" evidence="7">
    <location>
        <begin position="338"/>
        <end position="357"/>
    </location>
</feature>
<comment type="subcellular location">
    <subcellularLocation>
        <location evidence="1">Cell membrane</location>
        <topology evidence="1">Multi-pass membrane protein</topology>
    </subcellularLocation>
</comment>
<dbReference type="InterPro" id="IPR036259">
    <property type="entry name" value="MFS_trans_sf"/>
</dbReference>
<evidence type="ECO:0000256" key="1">
    <source>
        <dbReference type="ARBA" id="ARBA00004651"/>
    </source>
</evidence>
<feature type="transmembrane region" description="Helical" evidence="7">
    <location>
        <begin position="200"/>
        <end position="216"/>
    </location>
</feature>
<feature type="transmembrane region" description="Helical" evidence="7">
    <location>
        <begin position="439"/>
        <end position="457"/>
    </location>
</feature>
<sequence>MAVKAGRTHYTVTYSVLVVAVGAYALLQSMVAPVLPTIQAHLHSSESATAWLMTSYLLAASVATPILGRVGDVVGKERMLVVTLLGLATGSLLAGLSHSIGMMIVARVVQGTGGAVLPLSFGIVRDEFPSAKVSGAVGVIASLTAAGGGLGLVLAGPIVSHLDYHWLFWFPMIATAAAAAATLVFVPASPVRGAGGVSRPGGLLLAAWLVTLLLAVSEGQSWGWDSAGVLGLLAATVVLVPLWILTELRAAHPLIDMRMMRAPAVWTVNLSALLFGVVMYTCTTFMPQLLQTRRSVAGYGFSADVTASGLYMLPLSAAAFAGNVLAGRIGGRLGYRGLLVAGSLLSVPPFVLLAVAHTESWQVCTAVTVAGTGLGLAFSAMAGLVIEAVPAGQTGVASGMNANIRTIGGAIGSGIGASLLAATVTTAHPLPADTGYTRLFWFLAGAAALATLAATLVPRSRRAPAPGAAVPDPVGALPDRGSGHADNSGTAPRAADL</sequence>
<dbReference type="OrthoDB" id="4484751at2"/>
<evidence type="ECO:0000256" key="5">
    <source>
        <dbReference type="ARBA" id="ARBA00023251"/>
    </source>
</evidence>
<feature type="transmembrane region" description="Helical" evidence="7">
    <location>
        <begin position="407"/>
        <end position="427"/>
    </location>
</feature>
<gene>
    <name evidence="9" type="ORF">WN71_023395</name>
</gene>
<dbReference type="STRING" id="1428628.WN71_023395"/>
<feature type="transmembrane region" description="Helical" evidence="7">
    <location>
        <begin position="79"/>
        <end position="98"/>
    </location>
</feature>
<protein>
    <submittedName>
        <fullName evidence="9">MFS transporter</fullName>
    </submittedName>
</protein>
<dbReference type="GO" id="GO:0022857">
    <property type="term" value="F:transmembrane transporter activity"/>
    <property type="evidence" value="ECO:0007669"/>
    <property type="project" value="InterPro"/>
</dbReference>
<dbReference type="CDD" id="cd17504">
    <property type="entry name" value="MFS_MMR_MDR_like"/>
    <property type="match status" value="1"/>
</dbReference>
<dbReference type="Pfam" id="PF07690">
    <property type="entry name" value="MFS_1"/>
    <property type="match status" value="1"/>
</dbReference>
<organism evidence="9 10">
    <name type="scientific">Streptomyces mangrovisoli</name>
    <dbReference type="NCBI Taxonomy" id="1428628"/>
    <lineage>
        <taxon>Bacteria</taxon>
        <taxon>Bacillati</taxon>
        <taxon>Actinomycetota</taxon>
        <taxon>Actinomycetes</taxon>
        <taxon>Kitasatosporales</taxon>
        <taxon>Streptomycetaceae</taxon>
        <taxon>Streptomyces</taxon>
    </lineage>
</organism>
<feature type="transmembrane region" description="Helical" evidence="7">
    <location>
        <begin position="166"/>
        <end position="188"/>
    </location>
</feature>
<evidence type="ECO:0000313" key="9">
    <source>
        <dbReference type="EMBL" id="OIJ65494.1"/>
    </source>
</evidence>
<dbReference type="AlphaFoldDB" id="A0A1J4NWF7"/>
<feature type="transmembrane region" description="Helical" evidence="7">
    <location>
        <begin position="363"/>
        <end position="386"/>
    </location>
</feature>
<evidence type="ECO:0000313" key="10">
    <source>
        <dbReference type="Proteomes" id="UP000034196"/>
    </source>
</evidence>
<dbReference type="Gene3D" id="1.20.1250.20">
    <property type="entry name" value="MFS general substrate transporter like domains"/>
    <property type="match status" value="2"/>
</dbReference>
<evidence type="ECO:0000256" key="7">
    <source>
        <dbReference type="SAM" id="Phobius"/>
    </source>
</evidence>
<feature type="compositionally biased region" description="Low complexity" evidence="6">
    <location>
        <begin position="463"/>
        <end position="479"/>
    </location>
</feature>
<evidence type="ECO:0000256" key="2">
    <source>
        <dbReference type="ARBA" id="ARBA00022692"/>
    </source>
</evidence>
<dbReference type="SUPFAM" id="SSF103473">
    <property type="entry name" value="MFS general substrate transporter"/>
    <property type="match status" value="2"/>
</dbReference>
<keyword evidence="3 7" id="KW-1133">Transmembrane helix</keyword>
<evidence type="ECO:0000259" key="8">
    <source>
        <dbReference type="PROSITE" id="PS50850"/>
    </source>
</evidence>
<keyword evidence="5" id="KW-0046">Antibiotic resistance</keyword>
<feature type="domain" description="Major facilitator superfamily (MFS) profile" evidence="8">
    <location>
        <begin position="8"/>
        <end position="462"/>
    </location>
</feature>
<keyword evidence="2 7" id="KW-0812">Transmembrane</keyword>
<comment type="caution">
    <text evidence="9">The sequence shown here is derived from an EMBL/GenBank/DDBJ whole genome shotgun (WGS) entry which is preliminary data.</text>
</comment>
<dbReference type="EMBL" id="LAVA02000057">
    <property type="protein sequence ID" value="OIJ65494.1"/>
    <property type="molecule type" value="Genomic_DNA"/>
</dbReference>
<proteinExistence type="predicted"/>
<feature type="transmembrane region" description="Helical" evidence="7">
    <location>
        <begin position="136"/>
        <end position="160"/>
    </location>
</feature>
<feature type="transmembrane region" description="Helical" evidence="7">
    <location>
        <begin position="222"/>
        <end position="245"/>
    </location>
</feature>
<dbReference type="PROSITE" id="PS50850">
    <property type="entry name" value="MFS"/>
    <property type="match status" value="1"/>
</dbReference>
<feature type="region of interest" description="Disordered" evidence="6">
    <location>
        <begin position="462"/>
        <end position="497"/>
    </location>
</feature>
<dbReference type="Proteomes" id="UP000034196">
    <property type="component" value="Unassembled WGS sequence"/>
</dbReference>
<reference evidence="9" key="1">
    <citation type="submission" date="2016-10" db="EMBL/GenBank/DDBJ databases">
        <title>Genome sequence of Streptomyces mangrovisoli MUSC 149.</title>
        <authorList>
            <person name="Lee L.-H."/>
            <person name="Ser H.-L."/>
        </authorList>
    </citation>
    <scope>NUCLEOTIDE SEQUENCE [LARGE SCALE GENOMIC DNA]</scope>
    <source>
        <strain evidence="9">MUSC 149</strain>
    </source>
</reference>
<evidence type="ECO:0000256" key="6">
    <source>
        <dbReference type="SAM" id="MobiDB-lite"/>
    </source>
</evidence>
<keyword evidence="10" id="KW-1185">Reference proteome</keyword>
<feature type="transmembrane region" description="Helical" evidence="7">
    <location>
        <begin position="12"/>
        <end position="36"/>
    </location>
</feature>
<dbReference type="RefSeq" id="WP_046584798.1">
    <property type="nucleotide sequence ID" value="NZ_LAVA02000057.1"/>
</dbReference>
<dbReference type="InterPro" id="IPR020846">
    <property type="entry name" value="MFS_dom"/>
</dbReference>
<dbReference type="PANTHER" id="PTHR42718">
    <property type="entry name" value="MAJOR FACILITATOR SUPERFAMILY MULTIDRUG TRANSPORTER MFSC"/>
    <property type="match status" value="1"/>
</dbReference>
<evidence type="ECO:0000256" key="4">
    <source>
        <dbReference type="ARBA" id="ARBA00023136"/>
    </source>
</evidence>
<name>A0A1J4NWF7_9ACTN</name>
<keyword evidence="4 7" id="KW-0472">Membrane</keyword>
<feature type="transmembrane region" description="Helical" evidence="7">
    <location>
        <begin position="266"/>
        <end position="286"/>
    </location>
</feature>
<feature type="transmembrane region" description="Helical" evidence="7">
    <location>
        <begin position="48"/>
        <end position="67"/>
    </location>
</feature>
<dbReference type="PANTHER" id="PTHR42718:SF49">
    <property type="entry name" value="EXPORT PROTEIN"/>
    <property type="match status" value="1"/>
</dbReference>
<feature type="transmembrane region" description="Helical" evidence="7">
    <location>
        <begin position="104"/>
        <end position="124"/>
    </location>
</feature>
<feature type="transmembrane region" description="Helical" evidence="7">
    <location>
        <begin position="306"/>
        <end position="326"/>
    </location>
</feature>